<dbReference type="EMBL" id="MU277204">
    <property type="protein sequence ID" value="KAI0063125.1"/>
    <property type="molecule type" value="Genomic_DNA"/>
</dbReference>
<proteinExistence type="predicted"/>
<comment type="caution">
    <text evidence="1">The sequence shown here is derived from an EMBL/GenBank/DDBJ whole genome shotgun (WGS) entry which is preliminary data.</text>
</comment>
<evidence type="ECO:0000313" key="1">
    <source>
        <dbReference type="EMBL" id="KAI0063125.1"/>
    </source>
</evidence>
<keyword evidence="2" id="KW-1185">Reference proteome</keyword>
<protein>
    <submittedName>
        <fullName evidence="1">Uncharacterized protein</fullName>
    </submittedName>
</protein>
<sequence length="188" mass="20286">MAVRVLSLTTPSYSSPGVSQRDATPHQRRCETILNGILNDRGEDVGVMRPCTNLGDQHVGHTTLGGELLRRFVFSKTSSTPSDGDDDGAIPPRESGHLFLCDVSSPSTPCMVRINGDEIPILILAAARGPGFSTLHCRTISVKKGFKGSRDAIRHGYSRVRTTRAETPYVGVVGFDIPTTGTRMHLVV</sequence>
<accession>A0ACB8T322</accession>
<dbReference type="Proteomes" id="UP000814140">
    <property type="component" value="Unassembled WGS sequence"/>
</dbReference>
<organism evidence="1 2">
    <name type="scientific">Artomyces pyxidatus</name>
    <dbReference type="NCBI Taxonomy" id="48021"/>
    <lineage>
        <taxon>Eukaryota</taxon>
        <taxon>Fungi</taxon>
        <taxon>Dikarya</taxon>
        <taxon>Basidiomycota</taxon>
        <taxon>Agaricomycotina</taxon>
        <taxon>Agaricomycetes</taxon>
        <taxon>Russulales</taxon>
        <taxon>Auriscalpiaceae</taxon>
        <taxon>Artomyces</taxon>
    </lineage>
</organism>
<reference evidence="1" key="2">
    <citation type="journal article" date="2022" name="New Phytol.">
        <title>Evolutionary transition to the ectomycorrhizal habit in the genomes of a hyperdiverse lineage of mushroom-forming fungi.</title>
        <authorList>
            <person name="Looney B."/>
            <person name="Miyauchi S."/>
            <person name="Morin E."/>
            <person name="Drula E."/>
            <person name="Courty P.E."/>
            <person name="Kohler A."/>
            <person name="Kuo A."/>
            <person name="LaButti K."/>
            <person name="Pangilinan J."/>
            <person name="Lipzen A."/>
            <person name="Riley R."/>
            <person name="Andreopoulos W."/>
            <person name="He G."/>
            <person name="Johnson J."/>
            <person name="Nolan M."/>
            <person name="Tritt A."/>
            <person name="Barry K.W."/>
            <person name="Grigoriev I.V."/>
            <person name="Nagy L.G."/>
            <person name="Hibbett D."/>
            <person name="Henrissat B."/>
            <person name="Matheny P.B."/>
            <person name="Labbe J."/>
            <person name="Martin F.M."/>
        </authorList>
    </citation>
    <scope>NUCLEOTIDE SEQUENCE</scope>
    <source>
        <strain evidence="1">HHB10654</strain>
    </source>
</reference>
<reference evidence="1" key="1">
    <citation type="submission" date="2021-03" db="EMBL/GenBank/DDBJ databases">
        <authorList>
            <consortium name="DOE Joint Genome Institute"/>
            <person name="Ahrendt S."/>
            <person name="Looney B.P."/>
            <person name="Miyauchi S."/>
            <person name="Morin E."/>
            <person name="Drula E."/>
            <person name="Courty P.E."/>
            <person name="Chicoki N."/>
            <person name="Fauchery L."/>
            <person name="Kohler A."/>
            <person name="Kuo A."/>
            <person name="Labutti K."/>
            <person name="Pangilinan J."/>
            <person name="Lipzen A."/>
            <person name="Riley R."/>
            <person name="Andreopoulos W."/>
            <person name="He G."/>
            <person name="Johnson J."/>
            <person name="Barry K.W."/>
            <person name="Grigoriev I.V."/>
            <person name="Nagy L."/>
            <person name="Hibbett D."/>
            <person name="Henrissat B."/>
            <person name="Matheny P.B."/>
            <person name="Labbe J."/>
            <person name="Martin F."/>
        </authorList>
    </citation>
    <scope>NUCLEOTIDE SEQUENCE</scope>
    <source>
        <strain evidence="1">HHB10654</strain>
    </source>
</reference>
<gene>
    <name evidence="1" type="ORF">BV25DRAFT_448155</name>
</gene>
<evidence type="ECO:0000313" key="2">
    <source>
        <dbReference type="Proteomes" id="UP000814140"/>
    </source>
</evidence>
<name>A0ACB8T322_9AGAM</name>